<keyword evidence="4" id="KW-1185">Reference proteome</keyword>
<comment type="caution">
    <text evidence="3">The sequence shown here is derived from an EMBL/GenBank/DDBJ whole genome shotgun (WGS) entry which is preliminary data.</text>
</comment>
<evidence type="ECO:0000256" key="2">
    <source>
        <dbReference type="SAM" id="SignalP"/>
    </source>
</evidence>
<proteinExistence type="predicted"/>
<organism evidence="3 4">
    <name type="scientific">Chondromyces apiculatus DSM 436</name>
    <dbReference type="NCBI Taxonomy" id="1192034"/>
    <lineage>
        <taxon>Bacteria</taxon>
        <taxon>Pseudomonadati</taxon>
        <taxon>Myxococcota</taxon>
        <taxon>Polyangia</taxon>
        <taxon>Polyangiales</taxon>
        <taxon>Polyangiaceae</taxon>
        <taxon>Chondromyces</taxon>
    </lineage>
</organism>
<protein>
    <recommendedName>
        <fullName evidence="5">Lipoprotein</fullName>
    </recommendedName>
</protein>
<evidence type="ECO:0000313" key="4">
    <source>
        <dbReference type="Proteomes" id="UP000019678"/>
    </source>
</evidence>
<accession>A0A017SYL1</accession>
<keyword evidence="2" id="KW-0732">Signal</keyword>
<feature type="signal peptide" evidence="2">
    <location>
        <begin position="1"/>
        <end position="25"/>
    </location>
</feature>
<dbReference type="STRING" id="1192034.CAP_7518"/>
<dbReference type="Proteomes" id="UP000019678">
    <property type="component" value="Unassembled WGS sequence"/>
</dbReference>
<reference evidence="3 4" key="1">
    <citation type="submission" date="2013-05" db="EMBL/GenBank/DDBJ databases">
        <title>Genome assembly of Chondromyces apiculatus DSM 436.</title>
        <authorList>
            <person name="Sharma G."/>
            <person name="Khatri I."/>
            <person name="Kaur C."/>
            <person name="Mayilraj S."/>
            <person name="Subramanian S."/>
        </authorList>
    </citation>
    <scope>NUCLEOTIDE SEQUENCE [LARGE SCALE GENOMIC DNA]</scope>
    <source>
        <strain evidence="3 4">DSM 436</strain>
    </source>
</reference>
<feature type="compositionally biased region" description="Low complexity" evidence="1">
    <location>
        <begin position="34"/>
        <end position="57"/>
    </location>
</feature>
<feature type="region of interest" description="Disordered" evidence="1">
    <location>
        <begin position="26"/>
        <end position="67"/>
    </location>
</feature>
<name>A0A017SYL1_9BACT</name>
<gene>
    <name evidence="3" type="ORF">CAP_7518</name>
</gene>
<feature type="chain" id="PRO_5001499765" description="Lipoprotein" evidence="2">
    <location>
        <begin position="26"/>
        <end position="405"/>
    </location>
</feature>
<sequence length="405" mass="42824">MPLIVARLLPSALALALLAACAPSAPLPAPSSAPTPAAASPASPASSTPATASTSPTPDAPPPRDVLLRPEDWTEEIVATGLTAYLSLALRGDHLVAASDRAVASRRGGTWKFGPPLVAERTGASSAANTTITALALDAAQRPHLVLFEASAEVAPAKLQARHLAARLTPDGKLEQPTQIPCDLMAQHYRITVGDDGILRILTTCGNEAVVLARKATGFETELRLERFAAGRPTASEHGWAFTASAHLGATPPEGQHQILWSRAGTVAKATLPPRRNHFGVPGLSRRGTVALVLQDHDEHFFWAVHDGTAWHEEPLPSACTAAGIVHWSLDRAVVLCLPAGNEHNTYLLLRGKDGWSRSTFIAPGARQIDDFLIDPKGRLHVSYRLGLGTTTRAIYATAPLSFGE</sequence>
<dbReference type="PROSITE" id="PS51257">
    <property type="entry name" value="PROKAR_LIPOPROTEIN"/>
    <property type="match status" value="1"/>
</dbReference>
<evidence type="ECO:0000313" key="3">
    <source>
        <dbReference type="EMBL" id="EYF02039.1"/>
    </source>
</evidence>
<dbReference type="EMBL" id="ASRX01000067">
    <property type="protein sequence ID" value="EYF02039.1"/>
    <property type="molecule type" value="Genomic_DNA"/>
</dbReference>
<evidence type="ECO:0008006" key="5">
    <source>
        <dbReference type="Google" id="ProtNLM"/>
    </source>
</evidence>
<evidence type="ECO:0000256" key="1">
    <source>
        <dbReference type="SAM" id="MobiDB-lite"/>
    </source>
</evidence>
<dbReference type="AlphaFoldDB" id="A0A017SYL1"/>